<dbReference type="EMBL" id="AOLO01000015">
    <property type="protein sequence ID" value="ELZ97346.1"/>
    <property type="molecule type" value="Genomic_DNA"/>
</dbReference>
<dbReference type="PANTHER" id="PTHR11706">
    <property type="entry name" value="SOLUTE CARRIER PROTEIN FAMILY 11 MEMBER"/>
    <property type="match status" value="1"/>
</dbReference>
<sequence>MGGIMNIVDRLKSIGPGAMVAAAFIGPGTVTTASVTGARFGYALIWTIAFSIIATIVLQEMSARLGLVSGDGLGEALRGQFDNPTMSMLSIVLVVSAIGIGTAAYETGNILGGAAGLEGLTGVSANIWGPVMGLFAGSLLWTGKYKLIEKALVGLVSIMAVSFFIDAIIIGPDLGALAGGFVPSVPNGSEFLITGLIGTTVVGYNLFLHAGSVQERWSGPSELNESRADTILSIVIGGLITIAILVTAAAAFPVGTNIENVSTMAEQIEPLVGTHAKVLFGIGLFAAGFTSATTAPLAGAYATAGALGWETDLSSTKFRAVWGSILLVGIVFSGLGYSPVEAILFAQVANGVLLPIVAIFLIYIMNDRDILGNYVNSTTQNIVGGIVTIIVVWLGLRTLYTVAGSLGVL</sequence>
<keyword evidence="4 6" id="KW-1133">Transmembrane helix</keyword>
<dbReference type="PRINTS" id="PR00447">
    <property type="entry name" value="NATRESASSCMP"/>
</dbReference>
<comment type="subcellular location">
    <subcellularLocation>
        <location evidence="1">Membrane</location>
        <topology evidence="1">Multi-pass membrane protein</topology>
    </subcellularLocation>
</comment>
<feature type="transmembrane region" description="Helical" evidence="6">
    <location>
        <begin position="191"/>
        <end position="210"/>
    </location>
</feature>
<feature type="transmembrane region" description="Helical" evidence="6">
    <location>
        <begin position="320"/>
        <end position="337"/>
    </location>
</feature>
<feature type="transmembrane region" description="Helical" evidence="6">
    <location>
        <begin position="378"/>
        <end position="396"/>
    </location>
</feature>
<proteinExistence type="predicted"/>
<dbReference type="GO" id="GO:0005384">
    <property type="term" value="F:manganese ion transmembrane transporter activity"/>
    <property type="evidence" value="ECO:0007669"/>
    <property type="project" value="TreeGrafter"/>
</dbReference>
<evidence type="ECO:0000256" key="4">
    <source>
        <dbReference type="ARBA" id="ARBA00022989"/>
    </source>
</evidence>
<gene>
    <name evidence="7" type="ORF">C439_18528</name>
</gene>
<dbReference type="GO" id="GO:0015086">
    <property type="term" value="F:cadmium ion transmembrane transporter activity"/>
    <property type="evidence" value="ECO:0007669"/>
    <property type="project" value="TreeGrafter"/>
</dbReference>
<dbReference type="AlphaFoldDB" id="M0IKL1"/>
<keyword evidence="8" id="KW-1185">Reference proteome</keyword>
<evidence type="ECO:0000256" key="3">
    <source>
        <dbReference type="ARBA" id="ARBA00022692"/>
    </source>
</evidence>
<evidence type="ECO:0000256" key="1">
    <source>
        <dbReference type="ARBA" id="ARBA00004141"/>
    </source>
</evidence>
<dbReference type="GO" id="GO:0034755">
    <property type="term" value="P:iron ion transmembrane transport"/>
    <property type="evidence" value="ECO:0007669"/>
    <property type="project" value="TreeGrafter"/>
</dbReference>
<evidence type="ECO:0000256" key="6">
    <source>
        <dbReference type="SAM" id="Phobius"/>
    </source>
</evidence>
<evidence type="ECO:0000313" key="7">
    <source>
        <dbReference type="EMBL" id="ELZ97346.1"/>
    </source>
</evidence>
<dbReference type="InterPro" id="IPR001046">
    <property type="entry name" value="NRAMP_fam"/>
</dbReference>
<feature type="transmembrane region" description="Helical" evidence="6">
    <location>
        <begin position="343"/>
        <end position="366"/>
    </location>
</feature>
<comment type="caution">
    <text evidence="7">The sequence shown here is derived from an EMBL/GenBank/DDBJ whole genome shotgun (WGS) entry which is preliminary data.</text>
</comment>
<protein>
    <submittedName>
        <fullName evidence="7">Mn transporter</fullName>
    </submittedName>
</protein>
<keyword evidence="2" id="KW-0813">Transport</keyword>
<evidence type="ECO:0000256" key="2">
    <source>
        <dbReference type="ARBA" id="ARBA00022448"/>
    </source>
</evidence>
<dbReference type="PATRIC" id="fig|523841.21.peg.3720"/>
<evidence type="ECO:0000256" key="5">
    <source>
        <dbReference type="ARBA" id="ARBA00023136"/>
    </source>
</evidence>
<keyword evidence="3 6" id="KW-0812">Transmembrane</keyword>
<dbReference type="GO" id="GO:0005886">
    <property type="term" value="C:plasma membrane"/>
    <property type="evidence" value="ECO:0007669"/>
    <property type="project" value="TreeGrafter"/>
</dbReference>
<name>M0IKL1_HALMT</name>
<dbReference type="NCBIfam" id="NF037982">
    <property type="entry name" value="Nramp_1"/>
    <property type="match status" value="1"/>
</dbReference>
<keyword evidence="5 6" id="KW-0472">Membrane</keyword>
<evidence type="ECO:0000313" key="8">
    <source>
        <dbReference type="Proteomes" id="UP000011603"/>
    </source>
</evidence>
<feature type="transmembrane region" description="Helical" evidence="6">
    <location>
        <begin position="86"/>
        <end position="105"/>
    </location>
</feature>
<dbReference type="Proteomes" id="UP000011603">
    <property type="component" value="Unassembled WGS sequence"/>
</dbReference>
<dbReference type="PANTHER" id="PTHR11706:SF33">
    <property type="entry name" value="NATURAL RESISTANCE-ASSOCIATED MACROPHAGE PROTEIN 2"/>
    <property type="match status" value="1"/>
</dbReference>
<feature type="transmembrane region" description="Helical" evidence="6">
    <location>
        <begin position="40"/>
        <end position="58"/>
    </location>
</feature>
<feature type="transmembrane region" description="Helical" evidence="6">
    <location>
        <begin position="151"/>
        <end position="171"/>
    </location>
</feature>
<reference evidence="7 8" key="1">
    <citation type="journal article" date="2014" name="PLoS Genet.">
        <title>Phylogenetically driven sequencing of extremely halophilic archaea reveals strategies for static and dynamic osmo-response.</title>
        <authorList>
            <person name="Becker E.A."/>
            <person name="Seitzer P.M."/>
            <person name="Tritt A."/>
            <person name="Larsen D."/>
            <person name="Krusor M."/>
            <person name="Yao A.I."/>
            <person name="Wu D."/>
            <person name="Madern D."/>
            <person name="Eisen J.A."/>
            <person name="Darling A.E."/>
            <person name="Facciotti M.T."/>
        </authorList>
    </citation>
    <scope>NUCLEOTIDE SEQUENCE [LARGE SCALE GENOMIC DNA]</scope>
    <source>
        <strain evidence="8">ATCC 33500 / DSM 1411 / JCM 8866 / NBRC 14739 / NCIMB 2177 / R-4</strain>
    </source>
</reference>
<feature type="transmembrane region" description="Helical" evidence="6">
    <location>
        <begin position="278"/>
        <end position="308"/>
    </location>
</feature>
<accession>M0IKL1</accession>
<organism evidence="7 8">
    <name type="scientific">Haloferax mediterranei (strain ATCC 33500 / DSM 1411 / JCM 8866 / NBRC 14739 / NCIMB 2177 / R-4)</name>
    <name type="common">Halobacterium mediterranei</name>
    <dbReference type="NCBI Taxonomy" id="523841"/>
    <lineage>
        <taxon>Archaea</taxon>
        <taxon>Methanobacteriati</taxon>
        <taxon>Methanobacteriota</taxon>
        <taxon>Stenosarchaea group</taxon>
        <taxon>Halobacteria</taxon>
        <taxon>Halobacteriales</taxon>
        <taxon>Haloferacaceae</taxon>
        <taxon>Haloferax</taxon>
    </lineage>
</organism>
<feature type="transmembrane region" description="Helical" evidence="6">
    <location>
        <begin position="125"/>
        <end position="142"/>
    </location>
</feature>
<feature type="transmembrane region" description="Helical" evidence="6">
    <location>
        <begin position="231"/>
        <end position="254"/>
    </location>
</feature>
<dbReference type="Pfam" id="PF01566">
    <property type="entry name" value="Nramp"/>
    <property type="match status" value="1"/>
</dbReference>